<feature type="transmembrane region" description="Helical" evidence="1">
    <location>
        <begin position="12"/>
        <end position="33"/>
    </location>
</feature>
<name>A0A1X7SN10_AMPQE</name>
<organism evidence="2">
    <name type="scientific">Amphimedon queenslandica</name>
    <name type="common">Sponge</name>
    <dbReference type="NCBI Taxonomy" id="400682"/>
    <lineage>
        <taxon>Eukaryota</taxon>
        <taxon>Metazoa</taxon>
        <taxon>Porifera</taxon>
        <taxon>Demospongiae</taxon>
        <taxon>Heteroscleromorpha</taxon>
        <taxon>Haplosclerida</taxon>
        <taxon>Niphatidae</taxon>
        <taxon>Amphimedon</taxon>
    </lineage>
</organism>
<accession>A0A1X7SN10</accession>
<keyword evidence="1" id="KW-1133">Transmembrane helix</keyword>
<sequence length="71" mass="7728">RMYKIKDEVPAATAKALIVPFNILATLIAYGRLLDTGKFVKKTFGVAAGYFAGDNITDAMTLDTEEDIDLT</sequence>
<dbReference type="EnsemblMetazoa" id="Aqu2.1.03474_001">
    <property type="protein sequence ID" value="Aqu2.1.03474_001"/>
    <property type="gene ID" value="Aqu2.1.03474"/>
</dbReference>
<reference evidence="2" key="1">
    <citation type="submission" date="2017-05" db="UniProtKB">
        <authorList>
            <consortium name="EnsemblMetazoa"/>
        </authorList>
    </citation>
    <scope>IDENTIFICATION</scope>
</reference>
<evidence type="ECO:0000256" key="1">
    <source>
        <dbReference type="SAM" id="Phobius"/>
    </source>
</evidence>
<dbReference type="AlphaFoldDB" id="A0A1X7SN10"/>
<evidence type="ECO:0000313" key="2">
    <source>
        <dbReference type="EnsemblMetazoa" id="Aqu2.1.03474_001"/>
    </source>
</evidence>
<protein>
    <submittedName>
        <fullName evidence="2">Uncharacterized protein</fullName>
    </submittedName>
</protein>
<proteinExistence type="predicted"/>
<keyword evidence="1" id="KW-0472">Membrane</keyword>
<keyword evidence="1" id="KW-0812">Transmembrane</keyword>
<dbReference type="InParanoid" id="A0A1X7SN10"/>